<dbReference type="EMBL" id="CP001964">
    <property type="protein sequence ID" value="ADG74566.1"/>
    <property type="molecule type" value="Genomic_DNA"/>
</dbReference>
<dbReference type="AlphaFoldDB" id="D5UE08"/>
<proteinExistence type="predicted"/>
<dbReference type="RefSeq" id="WP_013116900.1">
    <property type="nucleotide sequence ID" value="NC_014151.1"/>
</dbReference>
<accession>D5UE08</accession>
<keyword evidence="2" id="KW-1185">Reference proteome</keyword>
<name>D5UE08_CELFN</name>
<dbReference type="HOGENOM" id="CLU_1286896_0_0_11"/>
<dbReference type="OrthoDB" id="4965972at2"/>
<evidence type="ECO:0000313" key="1">
    <source>
        <dbReference type="EMBL" id="ADG74566.1"/>
    </source>
</evidence>
<sequence>MVTYRIDTTTLREVPQDVAAIWEHVEQLERRGPAGDGERVVWLRILGALASAERLAWTDVVRHGGPASLEGVPRSGAPDVPSATWRPLLRLAQVLHWRRRFDAADLVVDAVRRAALAVEQRADVDDATRRDCSAVLAFADQGQGKVRYDTGRCTEAVRLFASALERRTRDGAPGDQVESSRIALEAARARAGAALDRAEGQSVESRLWEASAPV</sequence>
<evidence type="ECO:0000313" key="2">
    <source>
        <dbReference type="Proteomes" id="UP000000849"/>
    </source>
</evidence>
<protein>
    <submittedName>
        <fullName evidence="1">Uncharacterized protein</fullName>
    </submittedName>
</protein>
<gene>
    <name evidence="1" type="ordered locus">Cfla_1669</name>
</gene>
<dbReference type="STRING" id="446466.Cfla_1669"/>
<dbReference type="Proteomes" id="UP000000849">
    <property type="component" value="Chromosome"/>
</dbReference>
<organism evidence="1 2">
    <name type="scientific">Cellulomonas flavigena (strain ATCC 482 / DSM 20109 / BCRC 11376 / JCM 18109 / NBRC 3775 / NCIMB 8073 / NRS 134)</name>
    <dbReference type="NCBI Taxonomy" id="446466"/>
    <lineage>
        <taxon>Bacteria</taxon>
        <taxon>Bacillati</taxon>
        <taxon>Actinomycetota</taxon>
        <taxon>Actinomycetes</taxon>
        <taxon>Micrococcales</taxon>
        <taxon>Cellulomonadaceae</taxon>
        <taxon>Cellulomonas</taxon>
    </lineage>
</organism>
<dbReference type="KEGG" id="cfl:Cfla_1669"/>
<reference evidence="1 2" key="1">
    <citation type="journal article" date="2010" name="Stand. Genomic Sci.">
        <title>Complete genome sequence of Cellulomonas flavigena type strain (134).</title>
        <authorList>
            <person name="Abt B."/>
            <person name="Foster B."/>
            <person name="Lapidus A."/>
            <person name="Clum A."/>
            <person name="Sun H."/>
            <person name="Pukall R."/>
            <person name="Lucas S."/>
            <person name="Glavina Del Rio T."/>
            <person name="Nolan M."/>
            <person name="Tice H."/>
            <person name="Cheng J.F."/>
            <person name="Pitluck S."/>
            <person name="Liolios K."/>
            <person name="Ivanova N."/>
            <person name="Mavromatis K."/>
            <person name="Ovchinnikova G."/>
            <person name="Pati A."/>
            <person name="Goodwin L."/>
            <person name="Chen A."/>
            <person name="Palaniappan K."/>
            <person name="Land M."/>
            <person name="Hauser L."/>
            <person name="Chang Y.J."/>
            <person name="Jeffries C.D."/>
            <person name="Rohde M."/>
            <person name="Goker M."/>
            <person name="Woyke T."/>
            <person name="Bristow J."/>
            <person name="Eisen J.A."/>
            <person name="Markowitz V."/>
            <person name="Hugenholtz P."/>
            <person name="Kyrpides N.C."/>
            <person name="Klenk H.P."/>
        </authorList>
    </citation>
    <scope>NUCLEOTIDE SEQUENCE [LARGE SCALE GENOMIC DNA]</scope>
    <source>
        <strain evidence="2">ATCC 482 / DSM 20109 / BCRC 11376 / JCM 18109 / NBRC 3775 / NCIMB 8073 / NRS 134</strain>
    </source>
</reference>